<evidence type="ECO:0000256" key="3">
    <source>
        <dbReference type="ARBA" id="ARBA00022448"/>
    </source>
</evidence>
<dbReference type="PANTHER" id="PTHR23501">
    <property type="entry name" value="MAJOR FACILITATOR SUPERFAMILY"/>
    <property type="match status" value="1"/>
</dbReference>
<proteinExistence type="inferred from homology"/>
<dbReference type="OrthoDB" id="7375466at2"/>
<evidence type="ECO:0000256" key="5">
    <source>
        <dbReference type="ARBA" id="ARBA00022692"/>
    </source>
</evidence>
<feature type="transmembrane region" description="Helical" evidence="8">
    <location>
        <begin position="407"/>
        <end position="430"/>
    </location>
</feature>
<keyword evidence="6 8" id="KW-1133">Transmembrane helix</keyword>
<feature type="domain" description="Major facilitator superfamily (MFS) profile" evidence="9">
    <location>
        <begin position="25"/>
        <end position="496"/>
    </location>
</feature>
<evidence type="ECO:0000313" key="11">
    <source>
        <dbReference type="Proteomes" id="UP000268329"/>
    </source>
</evidence>
<feature type="transmembrane region" description="Helical" evidence="8">
    <location>
        <begin position="178"/>
        <end position="198"/>
    </location>
</feature>
<feature type="transmembrane region" description="Helical" evidence="8">
    <location>
        <begin position="90"/>
        <end position="109"/>
    </location>
</feature>
<evidence type="ECO:0000256" key="4">
    <source>
        <dbReference type="ARBA" id="ARBA00022475"/>
    </source>
</evidence>
<feature type="transmembrane region" description="Helical" evidence="8">
    <location>
        <begin position="115"/>
        <end position="140"/>
    </location>
</feature>
<accession>A0A3G2JE18</accession>
<dbReference type="EMBL" id="CP033073">
    <property type="protein sequence ID" value="AYN37997.1"/>
    <property type="molecule type" value="Genomic_DNA"/>
</dbReference>
<keyword evidence="5 8" id="KW-0812">Transmembrane</keyword>
<keyword evidence="4" id="KW-1003">Cell membrane</keyword>
<evidence type="ECO:0000259" key="9">
    <source>
        <dbReference type="PROSITE" id="PS50850"/>
    </source>
</evidence>
<dbReference type="InterPro" id="IPR011701">
    <property type="entry name" value="MFS"/>
</dbReference>
<feature type="transmembrane region" description="Helical" evidence="8">
    <location>
        <begin position="345"/>
        <end position="364"/>
    </location>
</feature>
<dbReference type="GO" id="GO:0005886">
    <property type="term" value="C:plasma membrane"/>
    <property type="evidence" value="ECO:0007669"/>
    <property type="project" value="UniProtKB-SubCell"/>
</dbReference>
<dbReference type="FunFam" id="1.20.1720.10:FF:000004">
    <property type="entry name" value="EmrB/QacA family drug resistance transporter"/>
    <property type="match status" value="1"/>
</dbReference>
<dbReference type="PROSITE" id="PS50850">
    <property type="entry name" value="MFS"/>
    <property type="match status" value="1"/>
</dbReference>
<protein>
    <submittedName>
        <fullName evidence="10">DHA2 family efflux MFS transporter permease subunit</fullName>
    </submittedName>
</protein>
<dbReference type="GO" id="GO:0022857">
    <property type="term" value="F:transmembrane transporter activity"/>
    <property type="evidence" value="ECO:0007669"/>
    <property type="project" value="InterPro"/>
</dbReference>
<dbReference type="CDD" id="cd17502">
    <property type="entry name" value="MFS_Azr1_MDR_like"/>
    <property type="match status" value="1"/>
</dbReference>
<dbReference type="InterPro" id="IPR020846">
    <property type="entry name" value="MFS_dom"/>
</dbReference>
<feature type="transmembrane region" description="Helical" evidence="8">
    <location>
        <begin position="376"/>
        <end position="395"/>
    </location>
</feature>
<dbReference type="Pfam" id="PF07690">
    <property type="entry name" value="MFS_1"/>
    <property type="match status" value="1"/>
</dbReference>
<evidence type="ECO:0000313" key="10">
    <source>
        <dbReference type="EMBL" id="AYN37997.1"/>
    </source>
</evidence>
<gene>
    <name evidence="10" type="ORF">D9753_02425</name>
</gene>
<name>A0A3G2JE18_9ACTN</name>
<dbReference type="PRINTS" id="PR01036">
    <property type="entry name" value="TCRTETB"/>
</dbReference>
<dbReference type="InterPro" id="IPR036259">
    <property type="entry name" value="MFS_trans_sf"/>
</dbReference>
<evidence type="ECO:0000256" key="2">
    <source>
        <dbReference type="ARBA" id="ARBA00007520"/>
    </source>
</evidence>
<keyword evidence="7 8" id="KW-0472">Membrane</keyword>
<comment type="subcellular location">
    <subcellularLocation>
        <location evidence="1">Cell membrane</location>
        <topology evidence="1">Multi-pass membrane protein</topology>
    </subcellularLocation>
</comment>
<dbReference type="AlphaFoldDB" id="A0A3G2JE18"/>
<sequence length="519" mass="53475">MSTSPASPAAHPTAAAGIPRNVRWVLLGVMLAMLLSMLDNMVVGTAMPTIVGDLGGLEHISWVVTAYTLVTAVTTPIWGKFGDLFGRKPMYLASIAVFIAGSALCGAARSMPELIVFRALQGIGAGGIGAGAFALIAALVPPRERGRYQGMTASVMAIGTIGGPLLGGFITGHWGWRWAFYVNLPLGLLALVWLWRMLHVPARRITARIDLPGIALLTVTISATVLAATWAGTTYAWASWQILPLGAVAVLGLALFVLAERRAVEPVLPLTIFTGHRNFPLATVLLLAAGVVVFGAGLYLPLFQQTVQGASAADSGLLLLPLMIPVVIVSTIAGKIMSATGTYKIFPVVGTGFLTVGLTLLATMGTGTSRILTCTYMALVGIGLGLTQQLAGTIAQNSVDMRDMGAAMGAVTLFRTLGGSLGVAVFGSLFTRAVQSHLPGTGGGTVTDAHTLDHLPAGAKDAYLNAVTSGTHQIFLGGAILCAAAFIAALCVIETPLRKAPPAGTHKTTVTGKAPAATP</sequence>
<feature type="transmembrane region" description="Helical" evidence="8">
    <location>
        <begin position="24"/>
        <end position="47"/>
    </location>
</feature>
<feature type="transmembrane region" description="Helical" evidence="8">
    <location>
        <begin position="315"/>
        <end position="333"/>
    </location>
</feature>
<comment type="similarity">
    <text evidence="2">Belongs to the major facilitator superfamily. TCR/Tet family.</text>
</comment>
<evidence type="ECO:0000256" key="7">
    <source>
        <dbReference type="ARBA" id="ARBA00023136"/>
    </source>
</evidence>
<evidence type="ECO:0000256" key="6">
    <source>
        <dbReference type="ARBA" id="ARBA00022989"/>
    </source>
</evidence>
<dbReference type="InterPro" id="IPR004638">
    <property type="entry name" value="EmrB-like"/>
</dbReference>
<evidence type="ECO:0000256" key="8">
    <source>
        <dbReference type="SAM" id="Phobius"/>
    </source>
</evidence>
<keyword evidence="3" id="KW-0813">Transport</keyword>
<feature type="transmembrane region" description="Helical" evidence="8">
    <location>
        <begin position="279"/>
        <end position="303"/>
    </location>
</feature>
<feature type="transmembrane region" description="Helical" evidence="8">
    <location>
        <begin position="59"/>
        <end position="78"/>
    </location>
</feature>
<keyword evidence="11" id="KW-1185">Reference proteome</keyword>
<organism evidence="10 11">
    <name type="scientific">Streptomyces dangxiongensis</name>
    <dbReference type="NCBI Taxonomy" id="1442032"/>
    <lineage>
        <taxon>Bacteria</taxon>
        <taxon>Bacillati</taxon>
        <taxon>Actinomycetota</taxon>
        <taxon>Actinomycetes</taxon>
        <taxon>Kitasatosporales</taxon>
        <taxon>Streptomycetaceae</taxon>
        <taxon>Streptomyces</taxon>
    </lineage>
</organism>
<dbReference type="Gene3D" id="1.20.1720.10">
    <property type="entry name" value="Multidrug resistance protein D"/>
    <property type="match status" value="1"/>
</dbReference>
<dbReference type="RefSeq" id="WP_121785505.1">
    <property type="nucleotide sequence ID" value="NZ_CP033073.1"/>
</dbReference>
<feature type="transmembrane region" description="Helical" evidence="8">
    <location>
        <begin position="152"/>
        <end position="172"/>
    </location>
</feature>
<feature type="transmembrane region" description="Helical" evidence="8">
    <location>
        <begin position="210"/>
        <end position="231"/>
    </location>
</feature>
<dbReference type="Gene3D" id="1.20.1250.20">
    <property type="entry name" value="MFS general substrate transporter like domains"/>
    <property type="match status" value="1"/>
</dbReference>
<dbReference type="SUPFAM" id="SSF103473">
    <property type="entry name" value="MFS general substrate transporter"/>
    <property type="match status" value="1"/>
</dbReference>
<evidence type="ECO:0000256" key="1">
    <source>
        <dbReference type="ARBA" id="ARBA00004651"/>
    </source>
</evidence>
<feature type="transmembrane region" description="Helical" evidence="8">
    <location>
        <begin position="474"/>
        <end position="493"/>
    </location>
</feature>
<dbReference type="NCBIfam" id="TIGR00711">
    <property type="entry name" value="efflux_EmrB"/>
    <property type="match status" value="1"/>
</dbReference>
<feature type="transmembrane region" description="Helical" evidence="8">
    <location>
        <begin position="237"/>
        <end position="258"/>
    </location>
</feature>
<reference evidence="10 11" key="1">
    <citation type="submission" date="2018-10" db="EMBL/GenBank/DDBJ databases">
        <title>The genome of Streptomyces dangxiongensis Z022.</title>
        <authorList>
            <person name="Zhang B."/>
        </authorList>
    </citation>
    <scope>NUCLEOTIDE SEQUENCE [LARGE SCALE GENOMIC DNA]</scope>
    <source>
        <strain evidence="10 11">Z022</strain>
    </source>
</reference>
<dbReference type="PANTHER" id="PTHR23501:SF197">
    <property type="entry name" value="COMD"/>
    <property type="match status" value="1"/>
</dbReference>
<dbReference type="KEGG" id="sdd:D9753_02425"/>
<dbReference type="Proteomes" id="UP000268329">
    <property type="component" value="Chromosome"/>
</dbReference>